<protein>
    <submittedName>
        <fullName evidence="2">Uncharacterized protein</fullName>
    </submittedName>
</protein>
<comment type="caution">
    <text evidence="2">The sequence shown here is derived from an EMBL/GenBank/DDBJ whole genome shotgun (WGS) entry which is preliminary data.</text>
</comment>
<accession>A0AAE1U922</accession>
<keyword evidence="3" id="KW-1185">Reference proteome</keyword>
<dbReference type="Proteomes" id="UP001292094">
    <property type="component" value="Unassembled WGS sequence"/>
</dbReference>
<feature type="region of interest" description="Disordered" evidence="1">
    <location>
        <begin position="1"/>
        <end position="24"/>
    </location>
</feature>
<evidence type="ECO:0000313" key="2">
    <source>
        <dbReference type="EMBL" id="KAK4310685.1"/>
    </source>
</evidence>
<proteinExistence type="predicted"/>
<name>A0AAE1U922_9EUCA</name>
<sequence length="84" mass="9381">MRRVNQQFSHTSNLPVAASDAKHPNRYIETNTFTALLQQHPLASLRIVTARDGKCGASTPEGHQHYYTDAKVSHLVSNTHMQTP</sequence>
<evidence type="ECO:0000313" key="3">
    <source>
        <dbReference type="Proteomes" id="UP001292094"/>
    </source>
</evidence>
<dbReference type="AlphaFoldDB" id="A0AAE1U922"/>
<gene>
    <name evidence="2" type="ORF">Pmani_017763</name>
</gene>
<organism evidence="2 3">
    <name type="scientific">Petrolisthes manimaculis</name>
    <dbReference type="NCBI Taxonomy" id="1843537"/>
    <lineage>
        <taxon>Eukaryota</taxon>
        <taxon>Metazoa</taxon>
        <taxon>Ecdysozoa</taxon>
        <taxon>Arthropoda</taxon>
        <taxon>Crustacea</taxon>
        <taxon>Multicrustacea</taxon>
        <taxon>Malacostraca</taxon>
        <taxon>Eumalacostraca</taxon>
        <taxon>Eucarida</taxon>
        <taxon>Decapoda</taxon>
        <taxon>Pleocyemata</taxon>
        <taxon>Anomura</taxon>
        <taxon>Galatheoidea</taxon>
        <taxon>Porcellanidae</taxon>
        <taxon>Petrolisthes</taxon>
    </lineage>
</organism>
<dbReference type="EMBL" id="JAWZYT010001605">
    <property type="protein sequence ID" value="KAK4310685.1"/>
    <property type="molecule type" value="Genomic_DNA"/>
</dbReference>
<reference evidence="2" key="1">
    <citation type="submission" date="2023-11" db="EMBL/GenBank/DDBJ databases">
        <title>Genome assemblies of two species of porcelain crab, Petrolisthes cinctipes and Petrolisthes manimaculis (Anomura: Porcellanidae).</title>
        <authorList>
            <person name="Angst P."/>
        </authorList>
    </citation>
    <scope>NUCLEOTIDE SEQUENCE</scope>
    <source>
        <strain evidence="2">PB745_02</strain>
        <tissue evidence="2">Gill</tissue>
    </source>
</reference>
<evidence type="ECO:0000256" key="1">
    <source>
        <dbReference type="SAM" id="MobiDB-lite"/>
    </source>
</evidence>
<feature type="compositionally biased region" description="Polar residues" evidence="1">
    <location>
        <begin position="1"/>
        <end position="14"/>
    </location>
</feature>